<sequence length="594" mass="67600">MEYYVINTDETCFIGRIANVDTDRAIIISESPEIIQELTVFDLVAIEGNTPTEFLVGIIEKVKRSIGEIQTIDTEENIEDDSEKDFDNIFQTYSIDHDILQVALIGTFWEVYGDRRKIFKRGAQYFPKVEKQAFLIKKDSLEKLMSAVDNDTPDELKLILGNYGNTNSRAVANGDKLFQRHAALLGSTGSGKSWTVASLLEQASKLKYNNIVLYDLHGEYKTLSDTHNKSNRPSIADYFKIASPGNIDDVNSIYVPHWLLNKEEMLSLLLDRSDSNAPNQAARFSYHVRELKKEYITHNRLIHLEDCLTVDAPIPYSIEDLISRLHDDDQGMKKGTNNKEIKGDWNGKLTRFISRLRTKVDDKRNCFLFSNKPEHNQYDWLEKYACKILKSDSTDHGIKIIDFSEVPSDIMPIVIGVLTRFLYNVQFWRCETERTPIAFVCDEAHIYLPAKDTTEAETKISLSIFEKIAKEGRKYGVSLLVVSQRPSDVSRTILSQCNNIISLRLSNYRDQQVVSRLMPDSLSSLTSILPILDTGEAIVLGDSVLLPARIKLNPPTLKPDSATRAFWNEWGAIEAKEISIANAVESLRRQSRNR</sequence>
<dbReference type="EMBL" id="MSJS02000146">
    <property type="protein sequence ID" value="OOO74774.1"/>
    <property type="molecule type" value="Genomic_DNA"/>
</dbReference>
<protein>
    <submittedName>
        <fullName evidence="2">ATPase</fullName>
    </submittedName>
</protein>
<name>A0A1S9IVY6_SHIBO</name>
<dbReference type="CDD" id="cd01127">
    <property type="entry name" value="TrwB_TraG_TraD_VirD4"/>
    <property type="match status" value="1"/>
</dbReference>
<accession>A0A1S9IVY6</accession>
<organism evidence="2">
    <name type="scientific">Shigella boydii</name>
    <dbReference type="NCBI Taxonomy" id="621"/>
    <lineage>
        <taxon>Bacteria</taxon>
        <taxon>Pseudomonadati</taxon>
        <taxon>Pseudomonadota</taxon>
        <taxon>Gammaproteobacteria</taxon>
        <taxon>Enterobacterales</taxon>
        <taxon>Enterobacteriaceae</taxon>
        <taxon>Shigella</taxon>
    </lineage>
</organism>
<dbReference type="PANTHER" id="PTHR42957:SF1">
    <property type="entry name" value="HELICASE MJ1565-RELATED"/>
    <property type="match status" value="1"/>
</dbReference>
<dbReference type="AlphaFoldDB" id="A0A1S9IVY6"/>
<dbReference type="SUPFAM" id="SSF52540">
    <property type="entry name" value="P-loop containing nucleoside triphosphate hydrolases"/>
    <property type="match status" value="1"/>
</dbReference>
<proteinExistence type="predicted"/>
<dbReference type="InterPro" id="IPR008571">
    <property type="entry name" value="HerA-like"/>
</dbReference>
<dbReference type="InterPro" id="IPR002789">
    <property type="entry name" value="HerA_central"/>
</dbReference>
<gene>
    <name evidence="2" type="ORF">AJR17_024540</name>
</gene>
<comment type="caution">
    <text evidence="2">The sequence shown here is derived from an EMBL/GenBank/DDBJ whole genome shotgun (WGS) entry which is preliminary data.</text>
</comment>
<dbReference type="PANTHER" id="PTHR42957">
    <property type="entry name" value="HELICASE MJ1565-RELATED"/>
    <property type="match status" value="1"/>
</dbReference>
<dbReference type="Pfam" id="PF01935">
    <property type="entry name" value="DUF87"/>
    <property type="match status" value="1"/>
</dbReference>
<dbReference type="Proteomes" id="UP000868349">
    <property type="component" value="Unassembled WGS sequence"/>
</dbReference>
<dbReference type="RefSeq" id="WP_021516369.1">
    <property type="nucleotide sequence ID" value="NZ_MSJS02000146.1"/>
</dbReference>
<dbReference type="Gene3D" id="3.40.50.300">
    <property type="entry name" value="P-loop containing nucleotide triphosphate hydrolases"/>
    <property type="match status" value="2"/>
</dbReference>
<evidence type="ECO:0000259" key="1">
    <source>
        <dbReference type="Pfam" id="PF01935"/>
    </source>
</evidence>
<dbReference type="InterPro" id="IPR027417">
    <property type="entry name" value="P-loop_NTPase"/>
</dbReference>
<reference evidence="2" key="1">
    <citation type="submission" date="2017-02" db="EMBL/GenBank/DDBJ databases">
        <title>Shigella draft genomes.</title>
        <authorList>
            <person name="Weis A.M."/>
            <person name="Weimer B.C."/>
            <person name="Gilpin B."/>
        </authorList>
    </citation>
    <scope>NUCLEOTIDE SEQUENCE [LARGE SCALE GENOMIC DNA]</scope>
    <source>
        <strain evidence="2">BCW_4868</strain>
    </source>
</reference>
<feature type="domain" description="Helicase HerA central" evidence="1">
    <location>
        <begin position="161"/>
        <end position="421"/>
    </location>
</feature>
<evidence type="ECO:0000313" key="2">
    <source>
        <dbReference type="EMBL" id="OOO74774.1"/>
    </source>
</evidence>